<name>A0A423IFN8_9PSED</name>
<accession>A0A423IFN8</accession>
<comment type="caution">
    <text evidence="2">The sequence shown here is derived from an EMBL/GenBank/DDBJ whole genome shotgun (WGS) entry which is preliminary data.</text>
</comment>
<dbReference type="EMBL" id="MOBK01000001">
    <property type="protein sequence ID" value="RON24225.1"/>
    <property type="molecule type" value="Genomic_DNA"/>
</dbReference>
<feature type="region of interest" description="Disordered" evidence="1">
    <location>
        <begin position="53"/>
        <end position="72"/>
    </location>
</feature>
<evidence type="ECO:0000313" key="3">
    <source>
        <dbReference type="Proteomes" id="UP000285636"/>
    </source>
</evidence>
<proteinExistence type="predicted"/>
<dbReference type="Proteomes" id="UP000285636">
    <property type="component" value="Unassembled WGS sequence"/>
</dbReference>
<gene>
    <name evidence="2" type="ORF">BK660_00725</name>
</gene>
<evidence type="ECO:0000256" key="1">
    <source>
        <dbReference type="SAM" id="MobiDB-lite"/>
    </source>
</evidence>
<organism evidence="2 3">
    <name type="scientific">Pseudomonas brassicacearum</name>
    <dbReference type="NCBI Taxonomy" id="930166"/>
    <lineage>
        <taxon>Bacteria</taxon>
        <taxon>Pseudomonadati</taxon>
        <taxon>Pseudomonadota</taxon>
        <taxon>Gammaproteobacteria</taxon>
        <taxon>Pseudomonadales</taxon>
        <taxon>Pseudomonadaceae</taxon>
        <taxon>Pseudomonas</taxon>
    </lineage>
</organism>
<reference evidence="2 3" key="1">
    <citation type="submission" date="2016-10" db="EMBL/GenBank/DDBJ databases">
        <title>Comparative genome analysis of multiple Pseudomonas spp. focuses on biocontrol and plant growth promoting traits.</title>
        <authorList>
            <person name="Tao X.-Y."/>
            <person name="Taylor C.G."/>
        </authorList>
    </citation>
    <scope>NUCLEOTIDE SEQUENCE [LARGE SCALE GENOMIC DNA]</scope>
    <source>
        <strain evidence="2 3">38D7</strain>
    </source>
</reference>
<sequence length="110" mass="11673">MTEIRLLKQARRVGKLQEVNNHAMPIVCPEEGKAPIAEANSLTIRKAWTSLGKKAARHRAGSNQTRMISPPAGARAVAAATLPMTGTKPLKRAVKKVKTAVAEGVNPEAG</sequence>
<evidence type="ECO:0000313" key="2">
    <source>
        <dbReference type="EMBL" id="RON24225.1"/>
    </source>
</evidence>
<protein>
    <submittedName>
        <fullName evidence="2">Uncharacterized protein</fullName>
    </submittedName>
</protein>
<dbReference type="AlphaFoldDB" id="A0A423IFN8"/>